<name>A0AAD5P7Z3_9FUNG</name>
<dbReference type="AlphaFoldDB" id="A0AAD5P7Z3"/>
<dbReference type="Proteomes" id="UP001209540">
    <property type="component" value="Unassembled WGS sequence"/>
</dbReference>
<reference evidence="2" key="1">
    <citation type="journal article" date="2022" name="IScience">
        <title>Evolution of zygomycete secretomes and the origins of terrestrial fungal ecologies.</title>
        <authorList>
            <person name="Chang Y."/>
            <person name="Wang Y."/>
            <person name="Mondo S."/>
            <person name="Ahrendt S."/>
            <person name="Andreopoulos W."/>
            <person name="Barry K."/>
            <person name="Beard J."/>
            <person name="Benny G.L."/>
            <person name="Blankenship S."/>
            <person name="Bonito G."/>
            <person name="Cuomo C."/>
            <person name="Desiro A."/>
            <person name="Gervers K.A."/>
            <person name="Hundley H."/>
            <person name="Kuo A."/>
            <person name="LaButti K."/>
            <person name="Lang B.F."/>
            <person name="Lipzen A."/>
            <person name="O'Donnell K."/>
            <person name="Pangilinan J."/>
            <person name="Reynolds N."/>
            <person name="Sandor L."/>
            <person name="Smith M.E."/>
            <person name="Tsang A."/>
            <person name="Grigoriev I.V."/>
            <person name="Stajich J.E."/>
            <person name="Spatafora J.W."/>
        </authorList>
    </citation>
    <scope>NUCLEOTIDE SEQUENCE</scope>
    <source>
        <strain evidence="2">RSA 2281</strain>
    </source>
</reference>
<evidence type="ECO:0000313" key="3">
    <source>
        <dbReference type="Proteomes" id="UP001209540"/>
    </source>
</evidence>
<feature type="region of interest" description="Disordered" evidence="1">
    <location>
        <begin position="84"/>
        <end position="162"/>
    </location>
</feature>
<evidence type="ECO:0000313" key="2">
    <source>
        <dbReference type="EMBL" id="KAI9245521.1"/>
    </source>
</evidence>
<keyword evidence="3" id="KW-1185">Reference proteome</keyword>
<reference evidence="2" key="2">
    <citation type="submission" date="2023-02" db="EMBL/GenBank/DDBJ databases">
        <authorList>
            <consortium name="DOE Joint Genome Institute"/>
            <person name="Mondo S.J."/>
            <person name="Chang Y."/>
            <person name="Wang Y."/>
            <person name="Ahrendt S."/>
            <person name="Andreopoulos W."/>
            <person name="Barry K."/>
            <person name="Beard J."/>
            <person name="Benny G.L."/>
            <person name="Blankenship S."/>
            <person name="Bonito G."/>
            <person name="Cuomo C."/>
            <person name="Desiro A."/>
            <person name="Gervers K.A."/>
            <person name="Hundley H."/>
            <person name="Kuo A."/>
            <person name="LaButti K."/>
            <person name="Lang B.F."/>
            <person name="Lipzen A."/>
            <person name="O'Donnell K."/>
            <person name="Pangilinan J."/>
            <person name="Reynolds N."/>
            <person name="Sandor L."/>
            <person name="Smith M.W."/>
            <person name="Tsang A."/>
            <person name="Grigoriev I.V."/>
            <person name="Stajich J.E."/>
            <person name="Spatafora J.W."/>
        </authorList>
    </citation>
    <scope>NUCLEOTIDE SEQUENCE</scope>
    <source>
        <strain evidence="2">RSA 2281</strain>
    </source>
</reference>
<organism evidence="2 3">
    <name type="scientific">Phascolomyces articulosus</name>
    <dbReference type="NCBI Taxonomy" id="60185"/>
    <lineage>
        <taxon>Eukaryota</taxon>
        <taxon>Fungi</taxon>
        <taxon>Fungi incertae sedis</taxon>
        <taxon>Mucoromycota</taxon>
        <taxon>Mucoromycotina</taxon>
        <taxon>Mucoromycetes</taxon>
        <taxon>Mucorales</taxon>
        <taxon>Lichtheimiaceae</taxon>
        <taxon>Phascolomyces</taxon>
    </lineage>
</organism>
<accession>A0AAD5P7Z3</accession>
<feature type="compositionally biased region" description="Low complexity" evidence="1">
    <location>
        <begin position="135"/>
        <end position="147"/>
    </location>
</feature>
<feature type="compositionally biased region" description="Polar residues" evidence="1">
    <location>
        <begin position="148"/>
        <end position="162"/>
    </location>
</feature>
<sequence>MSYSDYIQKKVNAGAKSLSLSKFLKDNRNIFNGIDVEQNITVDIVRRHVIREFTIALEGTRIKGITNKESINWEQITSNFKENVSAQHLSSDESSASSSRNTTLQESTHTNGSNSALSENRQSHGSNSGVTQPRSNSTTNTNWNSDNVSPGRSNSDNIGQSANEISSPSLLLEWLRKYNSLGSEIEKIECLIDHFGDDGSLDLSSKRFSSWNKALIQGSIRSLKFPYALTVFESRIIAYIHHCDDLDALRKLRQLLFSYDHVPDGVEYIRTGIHHMLLLWRSSKMERINQECWWRQFLYTPLFDHAFLSMPEYDIKRSECSSTIVEAFNKLVSADIAKHPVHRTDFSLRQTDIGEDTLSGEDKPEQTGSTEVGATLEKNKKLRKMGCCVTKSRLPHPMLNHHFDTITTMWYGRHLSIHGTKEVNDKFIHYQAAECSAPLFPGKYPQLAKLFKVVLSLKRSIIKTQAMHDVLVKTTFELFLDSDDIGSRSPVEVADKEDSFELNDETMAEMASLLSQPEEEQLKKFNEALTDFRESHVGEPLANQEELKSMYSTKPTLDDLSAFLDQYTYEY</sequence>
<comment type="caution">
    <text evidence="2">The sequence shown here is derived from an EMBL/GenBank/DDBJ whole genome shotgun (WGS) entry which is preliminary data.</text>
</comment>
<proteinExistence type="predicted"/>
<feature type="region of interest" description="Disordered" evidence="1">
    <location>
        <begin position="353"/>
        <end position="373"/>
    </location>
</feature>
<evidence type="ECO:0000256" key="1">
    <source>
        <dbReference type="SAM" id="MobiDB-lite"/>
    </source>
</evidence>
<dbReference type="EMBL" id="JAIXMP010000051">
    <property type="protein sequence ID" value="KAI9245521.1"/>
    <property type="molecule type" value="Genomic_DNA"/>
</dbReference>
<gene>
    <name evidence="2" type="ORF">BDA99DRAFT_609831</name>
</gene>
<feature type="compositionally biased region" description="Polar residues" evidence="1">
    <location>
        <begin position="100"/>
        <end position="134"/>
    </location>
</feature>
<protein>
    <submittedName>
        <fullName evidence="2">Uncharacterized protein</fullName>
    </submittedName>
</protein>